<dbReference type="InterPro" id="IPR000531">
    <property type="entry name" value="Beta-barrel_TonB"/>
</dbReference>
<keyword evidence="4" id="KW-0798">TonB box</keyword>
<evidence type="ECO:0000259" key="6">
    <source>
        <dbReference type="Pfam" id="PF07715"/>
    </source>
</evidence>
<dbReference type="EMBL" id="JADIMO010000020">
    <property type="protein sequence ID" value="MBO8444389.1"/>
    <property type="molecule type" value="Genomic_DNA"/>
</dbReference>
<feature type="domain" description="TonB-dependent receptor-like beta-barrel" evidence="5">
    <location>
        <begin position="407"/>
        <end position="904"/>
    </location>
</feature>
<dbReference type="SUPFAM" id="SSF49464">
    <property type="entry name" value="Carboxypeptidase regulatory domain-like"/>
    <property type="match status" value="1"/>
</dbReference>
<accession>A0A9D9HB11</accession>
<dbReference type="Pfam" id="PF13715">
    <property type="entry name" value="CarbopepD_reg_2"/>
    <property type="match status" value="1"/>
</dbReference>
<comment type="subcellular location">
    <subcellularLocation>
        <location evidence="1 4">Cell outer membrane</location>
    </subcellularLocation>
</comment>
<name>A0A9D9HB11_9BACT</name>
<dbReference type="AlphaFoldDB" id="A0A9D9HB11"/>
<evidence type="ECO:0000256" key="2">
    <source>
        <dbReference type="ARBA" id="ARBA00023136"/>
    </source>
</evidence>
<proteinExistence type="inferred from homology"/>
<comment type="similarity">
    <text evidence="4">Belongs to the TonB-dependent receptor family.</text>
</comment>
<evidence type="ECO:0000256" key="4">
    <source>
        <dbReference type="RuleBase" id="RU003357"/>
    </source>
</evidence>
<dbReference type="InterPro" id="IPR036942">
    <property type="entry name" value="Beta-barrel_TonB_sf"/>
</dbReference>
<protein>
    <submittedName>
        <fullName evidence="7">TonB-dependent receptor</fullName>
    </submittedName>
</protein>
<dbReference type="Pfam" id="PF07715">
    <property type="entry name" value="Plug"/>
    <property type="match status" value="1"/>
</dbReference>
<dbReference type="SUPFAM" id="SSF56935">
    <property type="entry name" value="Porins"/>
    <property type="match status" value="1"/>
</dbReference>
<evidence type="ECO:0000313" key="8">
    <source>
        <dbReference type="Proteomes" id="UP000823619"/>
    </source>
</evidence>
<dbReference type="InterPro" id="IPR037066">
    <property type="entry name" value="Plug_dom_sf"/>
</dbReference>
<evidence type="ECO:0000259" key="5">
    <source>
        <dbReference type="Pfam" id="PF00593"/>
    </source>
</evidence>
<dbReference type="Pfam" id="PF00593">
    <property type="entry name" value="TonB_dep_Rec_b-barrel"/>
    <property type="match status" value="1"/>
</dbReference>
<gene>
    <name evidence="7" type="ORF">IAC23_01655</name>
</gene>
<dbReference type="InterPro" id="IPR012910">
    <property type="entry name" value="Plug_dom"/>
</dbReference>
<keyword evidence="7" id="KW-0675">Receptor</keyword>
<dbReference type="GO" id="GO:0009279">
    <property type="term" value="C:cell outer membrane"/>
    <property type="evidence" value="ECO:0007669"/>
    <property type="project" value="UniProtKB-SubCell"/>
</dbReference>
<dbReference type="Gene3D" id="2.60.40.1120">
    <property type="entry name" value="Carboxypeptidase-like, regulatory domain"/>
    <property type="match status" value="1"/>
</dbReference>
<comment type="caution">
    <text evidence="7">The sequence shown here is derived from an EMBL/GenBank/DDBJ whole genome shotgun (WGS) entry which is preliminary data.</text>
</comment>
<sequence>MVKESTGGNRSCGAGILFALIGLLAAGNSYASVAENGSISNVSYVATAEKGQLKGVVTDILTGEPLIGAGVLIKDTTTGTVTDLDGAFALDLKNGEYVISISYIGYRPATVAVSVSRDGISASQAGDPEADGSFIAMESGLVRISLASDDKVLDNAVVTARKNLESLQALQNERINSGFAIENMGAKEMSIKGISNAQESVAKLSGISIASAGQLIVRGLGDRYSTTTLNGLPIASPNPDNKLIPLDIFPSSTIQNITVSKVYEASSFADYSGAHVDISTKEGQSEDFFNVSFSTGGYFHTLANDFYRMDGKSLFLTPRLDGTAENIAYRDFADYSRSKDIFGTSFRTFRRNPLPDLDGGIGFGKNFKVGGQTLSLVASASVKTGDETMTDAFYRTYEASSVGSMQSDYNYNSYTQKVDIAALVDLDYTLRQNDNIGLTVFFARNAKDTHLDRHGMDYQESYNLMGSNQVTHIYTLQNYQLSGHHEIEDWEIDWGASYTMTSSDEPDRRQVMYRLNSDDEWNFFKLNQQETQRYFGKLDENELVADIKAVYSFNDDDRIRFGLTAKDKVRTFRSTRFYYDVSNINDVVTDFHDPDQWLNFENIQSGLISVNRSKYDRDQYDASNLIGAAFVETDLKFGEKWFLNAGLRFEASRQSVDYNDDVEDLTRNLDAFDLFPALNLKYDMTRRSMFRLSLSRTITRPSFVEMAPFLYQESFGGAQIRGNASLQNGYNYNVDLKYEFFAEKNTDMFSVTAYFKYLDNPIERTQRLSGGATEHSFQNADNGLAAGVEVEFRKEIVKNLAFSANASYMYTNVILPEGGAYTNQQRSLQGASPYLVNADISYTPSFKNGSSLSLALLYNLQGPRIHAVGIMGLGDVKQMPLNTLDFAGTYNINEHFAVKLAFKNMLNSTIRFRQDIPNADRTVDVEQWRIGTGFEIGVSYSL</sequence>
<dbReference type="Gene3D" id="2.170.130.10">
    <property type="entry name" value="TonB-dependent receptor, plug domain"/>
    <property type="match status" value="1"/>
</dbReference>
<dbReference type="PANTHER" id="PTHR40980:SF5">
    <property type="entry name" value="TONB-DEPENDENT RECEPTOR"/>
    <property type="match status" value="1"/>
</dbReference>
<feature type="domain" description="TonB-dependent receptor plug" evidence="6">
    <location>
        <begin position="178"/>
        <end position="261"/>
    </location>
</feature>
<dbReference type="Proteomes" id="UP000823619">
    <property type="component" value="Unassembled WGS sequence"/>
</dbReference>
<reference evidence="7" key="1">
    <citation type="submission" date="2020-10" db="EMBL/GenBank/DDBJ databases">
        <authorList>
            <person name="Gilroy R."/>
        </authorList>
    </citation>
    <scope>NUCLEOTIDE SEQUENCE</scope>
    <source>
        <strain evidence="7">D5-748</strain>
    </source>
</reference>
<reference evidence="7" key="2">
    <citation type="journal article" date="2021" name="PeerJ">
        <title>Extensive microbial diversity within the chicken gut microbiome revealed by metagenomics and culture.</title>
        <authorList>
            <person name="Gilroy R."/>
            <person name="Ravi A."/>
            <person name="Getino M."/>
            <person name="Pursley I."/>
            <person name="Horton D.L."/>
            <person name="Alikhan N.F."/>
            <person name="Baker D."/>
            <person name="Gharbi K."/>
            <person name="Hall N."/>
            <person name="Watson M."/>
            <person name="Adriaenssens E.M."/>
            <person name="Foster-Nyarko E."/>
            <person name="Jarju S."/>
            <person name="Secka A."/>
            <person name="Antonio M."/>
            <person name="Oren A."/>
            <person name="Chaudhuri R.R."/>
            <person name="La Ragione R."/>
            <person name="Hildebrand F."/>
            <person name="Pallen M.J."/>
        </authorList>
    </citation>
    <scope>NUCLEOTIDE SEQUENCE</scope>
    <source>
        <strain evidence="7">D5-748</strain>
    </source>
</reference>
<evidence type="ECO:0000256" key="1">
    <source>
        <dbReference type="ARBA" id="ARBA00004442"/>
    </source>
</evidence>
<evidence type="ECO:0000313" key="7">
    <source>
        <dbReference type="EMBL" id="MBO8444389.1"/>
    </source>
</evidence>
<organism evidence="7 8">
    <name type="scientific">Candidatus Cryptobacteroides merdavium</name>
    <dbReference type="NCBI Taxonomy" id="2840769"/>
    <lineage>
        <taxon>Bacteria</taxon>
        <taxon>Pseudomonadati</taxon>
        <taxon>Bacteroidota</taxon>
        <taxon>Bacteroidia</taxon>
        <taxon>Bacteroidales</taxon>
        <taxon>Candidatus Cryptobacteroides</taxon>
    </lineage>
</organism>
<dbReference type="InterPro" id="IPR008969">
    <property type="entry name" value="CarboxyPept-like_regulatory"/>
</dbReference>
<evidence type="ECO:0000256" key="3">
    <source>
        <dbReference type="ARBA" id="ARBA00023237"/>
    </source>
</evidence>
<dbReference type="Gene3D" id="2.40.170.20">
    <property type="entry name" value="TonB-dependent receptor, beta-barrel domain"/>
    <property type="match status" value="1"/>
</dbReference>
<keyword evidence="3" id="KW-0998">Cell outer membrane</keyword>
<dbReference type="PANTHER" id="PTHR40980">
    <property type="entry name" value="PLUG DOMAIN-CONTAINING PROTEIN"/>
    <property type="match status" value="1"/>
</dbReference>
<keyword evidence="2 4" id="KW-0472">Membrane</keyword>